<dbReference type="Pfam" id="PF06728">
    <property type="entry name" value="PIG-U"/>
    <property type="match status" value="1"/>
</dbReference>
<comment type="caution">
    <text evidence="10">The sequence shown here is derived from an EMBL/GenBank/DDBJ whole genome shotgun (WGS) entry which is preliminary data.</text>
</comment>
<evidence type="ECO:0000256" key="3">
    <source>
        <dbReference type="ARBA" id="ARBA00010026"/>
    </source>
</evidence>
<keyword evidence="10" id="KW-0131">Cell cycle</keyword>
<evidence type="ECO:0000256" key="1">
    <source>
        <dbReference type="ARBA" id="ARBA00004477"/>
    </source>
</evidence>
<dbReference type="InterPro" id="IPR009600">
    <property type="entry name" value="PIG-U"/>
</dbReference>
<feature type="transmembrane region" description="Helical" evidence="9">
    <location>
        <begin position="334"/>
        <end position="354"/>
    </location>
</feature>
<feature type="transmembrane region" description="Helical" evidence="9">
    <location>
        <begin position="207"/>
        <end position="229"/>
    </location>
</feature>
<evidence type="ECO:0000256" key="4">
    <source>
        <dbReference type="ARBA" id="ARBA00022502"/>
    </source>
</evidence>
<feature type="transmembrane region" description="Helical" evidence="9">
    <location>
        <begin position="288"/>
        <end position="304"/>
    </location>
</feature>
<feature type="transmembrane region" description="Helical" evidence="9">
    <location>
        <begin position="95"/>
        <end position="115"/>
    </location>
</feature>
<gene>
    <name evidence="10" type="ORF">BCR39DRAFT_521894</name>
</gene>
<keyword evidence="10" id="KW-0132">Cell division</keyword>
<dbReference type="PANTHER" id="PTHR13121">
    <property type="entry name" value="GPI TRANSAMIDASE COMPONENT PIG-U"/>
    <property type="match status" value="1"/>
</dbReference>
<dbReference type="Proteomes" id="UP000193986">
    <property type="component" value="Unassembled WGS sequence"/>
</dbReference>
<feature type="transmembrane region" description="Helical" evidence="9">
    <location>
        <begin position="14"/>
        <end position="33"/>
    </location>
</feature>
<dbReference type="EMBL" id="MCFC01000008">
    <property type="protein sequence ID" value="ORY32832.1"/>
    <property type="molecule type" value="Genomic_DNA"/>
</dbReference>
<feature type="transmembrane region" description="Helical" evidence="9">
    <location>
        <begin position="127"/>
        <end position="149"/>
    </location>
</feature>
<dbReference type="GO" id="GO:0051301">
    <property type="term" value="P:cell division"/>
    <property type="evidence" value="ECO:0007669"/>
    <property type="project" value="UniProtKB-KW"/>
</dbReference>
<dbReference type="GO" id="GO:0006506">
    <property type="term" value="P:GPI anchor biosynthetic process"/>
    <property type="evidence" value="ECO:0007669"/>
    <property type="project" value="UniProtKB-UniPathway"/>
</dbReference>
<name>A0A1Y2BDC8_9TREE</name>
<dbReference type="STRING" id="71784.A0A1Y2BDC8"/>
<keyword evidence="11" id="KW-1185">Reference proteome</keyword>
<dbReference type="PANTHER" id="PTHR13121:SF0">
    <property type="entry name" value="PHOSPHATIDYLINOSITOL GLYCAN ANCHOR BIOSYNTHESIS CLASS U PROTEIN"/>
    <property type="match status" value="1"/>
</dbReference>
<feature type="transmembrane region" description="Helical" evidence="9">
    <location>
        <begin position="260"/>
        <end position="281"/>
    </location>
</feature>
<evidence type="ECO:0000256" key="5">
    <source>
        <dbReference type="ARBA" id="ARBA00022692"/>
    </source>
</evidence>
<keyword evidence="6" id="KW-0256">Endoplasmic reticulum</keyword>
<evidence type="ECO:0000256" key="8">
    <source>
        <dbReference type="ARBA" id="ARBA00023136"/>
    </source>
</evidence>
<evidence type="ECO:0000256" key="7">
    <source>
        <dbReference type="ARBA" id="ARBA00022989"/>
    </source>
</evidence>
<evidence type="ECO:0000256" key="2">
    <source>
        <dbReference type="ARBA" id="ARBA00004687"/>
    </source>
</evidence>
<dbReference type="InParanoid" id="A0A1Y2BDC8"/>
<keyword evidence="5 9" id="KW-0812">Transmembrane</keyword>
<evidence type="ECO:0000256" key="9">
    <source>
        <dbReference type="SAM" id="Phobius"/>
    </source>
</evidence>
<evidence type="ECO:0000313" key="11">
    <source>
        <dbReference type="Proteomes" id="UP000193986"/>
    </source>
</evidence>
<comment type="pathway">
    <text evidence="2">Glycolipid biosynthesis; glycosylphosphatidylinositol-anchor biosynthesis.</text>
</comment>
<reference evidence="10 11" key="1">
    <citation type="submission" date="2016-07" db="EMBL/GenBank/DDBJ databases">
        <title>Pervasive Adenine N6-methylation of Active Genes in Fungi.</title>
        <authorList>
            <consortium name="DOE Joint Genome Institute"/>
            <person name="Mondo S.J."/>
            <person name="Dannebaum R.O."/>
            <person name="Kuo R.C."/>
            <person name="Labutti K."/>
            <person name="Haridas S."/>
            <person name="Kuo A."/>
            <person name="Salamov A."/>
            <person name="Ahrendt S.R."/>
            <person name="Lipzen A."/>
            <person name="Sullivan W."/>
            <person name="Andreopoulos W.B."/>
            <person name="Clum A."/>
            <person name="Lindquist E."/>
            <person name="Daum C."/>
            <person name="Ramamoorthy G.K."/>
            <person name="Gryganskyi A."/>
            <person name="Culley D."/>
            <person name="Magnuson J.K."/>
            <person name="James T.Y."/>
            <person name="O'Malley M.A."/>
            <person name="Stajich J.E."/>
            <person name="Spatafora J.W."/>
            <person name="Visel A."/>
            <person name="Grigoriev I.V."/>
        </authorList>
    </citation>
    <scope>NUCLEOTIDE SEQUENCE [LARGE SCALE GENOMIC DNA]</scope>
    <source>
        <strain evidence="10 11">68-887.2</strain>
    </source>
</reference>
<proteinExistence type="inferred from homology"/>
<keyword evidence="8 9" id="KW-0472">Membrane</keyword>
<feature type="transmembrane region" description="Helical" evidence="9">
    <location>
        <begin position="169"/>
        <end position="195"/>
    </location>
</feature>
<feature type="transmembrane region" description="Helical" evidence="9">
    <location>
        <begin position="360"/>
        <end position="385"/>
    </location>
</feature>
<protein>
    <submittedName>
        <fullName evidence="10">Putative cell division cycle protein 91</fullName>
    </submittedName>
</protein>
<comment type="subcellular location">
    <subcellularLocation>
        <location evidence="1">Endoplasmic reticulum membrane</location>
        <topology evidence="1">Multi-pass membrane protein</topology>
    </subcellularLocation>
</comment>
<organism evidence="10 11">
    <name type="scientific">Naematelia encephala</name>
    <dbReference type="NCBI Taxonomy" id="71784"/>
    <lineage>
        <taxon>Eukaryota</taxon>
        <taxon>Fungi</taxon>
        <taxon>Dikarya</taxon>
        <taxon>Basidiomycota</taxon>
        <taxon>Agaricomycotina</taxon>
        <taxon>Tremellomycetes</taxon>
        <taxon>Tremellales</taxon>
        <taxon>Naemateliaceae</taxon>
        <taxon>Naematelia</taxon>
    </lineage>
</organism>
<dbReference type="GO" id="GO:0042765">
    <property type="term" value="C:GPI-anchor transamidase complex"/>
    <property type="evidence" value="ECO:0007669"/>
    <property type="project" value="InterPro"/>
</dbReference>
<dbReference type="AlphaFoldDB" id="A0A1Y2BDC8"/>
<evidence type="ECO:0000313" key="10">
    <source>
        <dbReference type="EMBL" id="ORY32832.1"/>
    </source>
</evidence>
<dbReference type="FunCoup" id="A0A1Y2BDC8">
    <property type="interactions" value="420"/>
</dbReference>
<keyword evidence="7 9" id="KW-1133">Transmembrane helix</keyword>
<comment type="similarity">
    <text evidence="3">Belongs to the PIGU family.</text>
</comment>
<keyword evidence="4" id="KW-0337">GPI-anchor biosynthesis</keyword>
<dbReference type="GO" id="GO:0016255">
    <property type="term" value="P:attachment of GPI anchor to protein"/>
    <property type="evidence" value="ECO:0007669"/>
    <property type="project" value="InterPro"/>
</dbReference>
<dbReference type="OrthoDB" id="549017at2759"/>
<evidence type="ECO:0000256" key="6">
    <source>
        <dbReference type="ARBA" id="ARBA00022824"/>
    </source>
</evidence>
<sequence length="427" mass="47645">MVLQLKLHEQQQQWLTLAAGAVLRLALFALTSLPSKLQHRPELVSPLTTFRSLSEGVFLYKHDTNPYDGGVFHQSPIYLGLFSFFIPVTSPSFTALLWVFADLASAVFVSEIWLSRKPLGKEDHRKTLLVAWSLFNPYGLLTCLARSTSTLDNTLLLMAISRVASGKTYTAGILLGLSMHTSLYPVLLLPAFLMLSTATKQRAVQLIVFFSAIILPALASTSAFSTVWLRQTWGSILAVPDLTPNVGMWWYFFTEIFDHFRHFFLGVFQLHIVIYVAPICLRFRHDPLIAILVLAGVLGTWKSYPTLGDTAVWACLLGCFPEIVSNLRHPLFTLTVHLYTSILLPLLHSLWLLTGTGNANFFYAATMVYGLNASLAIVDVVGAAMRARVKDEVQKSVESVAEQDRHGRDAFWESQDWAIVQLTGPDI</sequence>
<dbReference type="UniPathway" id="UPA00196"/>
<accession>A0A1Y2BDC8</accession>